<organism evidence="1 2">
    <name type="scientific">Galerina marginata (strain CBS 339.88)</name>
    <dbReference type="NCBI Taxonomy" id="685588"/>
    <lineage>
        <taxon>Eukaryota</taxon>
        <taxon>Fungi</taxon>
        <taxon>Dikarya</taxon>
        <taxon>Basidiomycota</taxon>
        <taxon>Agaricomycotina</taxon>
        <taxon>Agaricomycetes</taxon>
        <taxon>Agaricomycetidae</taxon>
        <taxon>Agaricales</taxon>
        <taxon>Agaricineae</taxon>
        <taxon>Strophariaceae</taxon>
        <taxon>Galerina</taxon>
    </lineage>
</organism>
<gene>
    <name evidence="1" type="ORF">GALMADRAFT_800004</name>
</gene>
<dbReference type="Proteomes" id="UP000027222">
    <property type="component" value="Unassembled WGS sequence"/>
</dbReference>
<protein>
    <submittedName>
        <fullName evidence="1">Uncharacterized protein</fullName>
    </submittedName>
</protein>
<dbReference type="AlphaFoldDB" id="A0A067SUK2"/>
<evidence type="ECO:0000313" key="1">
    <source>
        <dbReference type="EMBL" id="KDR71374.1"/>
    </source>
</evidence>
<keyword evidence="2" id="KW-1185">Reference proteome</keyword>
<proteinExistence type="predicted"/>
<dbReference type="HOGENOM" id="CLU_2527616_0_0_1"/>
<dbReference type="EMBL" id="KL142393">
    <property type="protein sequence ID" value="KDR71374.1"/>
    <property type="molecule type" value="Genomic_DNA"/>
</dbReference>
<reference evidence="2" key="1">
    <citation type="journal article" date="2014" name="Proc. Natl. Acad. Sci. U.S.A.">
        <title>Extensive sampling of basidiomycete genomes demonstrates inadequacy of the white-rot/brown-rot paradigm for wood decay fungi.</title>
        <authorList>
            <person name="Riley R."/>
            <person name="Salamov A.A."/>
            <person name="Brown D.W."/>
            <person name="Nagy L.G."/>
            <person name="Floudas D."/>
            <person name="Held B.W."/>
            <person name="Levasseur A."/>
            <person name="Lombard V."/>
            <person name="Morin E."/>
            <person name="Otillar R."/>
            <person name="Lindquist E.A."/>
            <person name="Sun H."/>
            <person name="LaButti K.M."/>
            <person name="Schmutz J."/>
            <person name="Jabbour D."/>
            <person name="Luo H."/>
            <person name="Baker S.E."/>
            <person name="Pisabarro A.G."/>
            <person name="Walton J.D."/>
            <person name="Blanchette R.A."/>
            <person name="Henrissat B."/>
            <person name="Martin F."/>
            <person name="Cullen D."/>
            <person name="Hibbett D.S."/>
            <person name="Grigoriev I.V."/>
        </authorList>
    </citation>
    <scope>NUCLEOTIDE SEQUENCE [LARGE SCALE GENOMIC DNA]</scope>
    <source>
        <strain evidence="2">CBS 339.88</strain>
    </source>
</reference>
<sequence length="84" mass="9410">MRISMLNTPCILVGTVEGTAFLLSLAQLHYVQARKIILFDELFAPLYSYCDYHLPRPTLPSSLKHPHPNVYLPPLPPCCIATST</sequence>
<evidence type="ECO:0000313" key="2">
    <source>
        <dbReference type="Proteomes" id="UP000027222"/>
    </source>
</evidence>
<name>A0A067SUK2_GALM3</name>
<accession>A0A067SUK2</accession>